<reference evidence="3 4" key="1">
    <citation type="submission" date="2024-03" db="EMBL/GenBank/DDBJ databases">
        <title>The Acrasis kona genome and developmental transcriptomes reveal deep origins of eukaryotic multicellular pathways.</title>
        <authorList>
            <person name="Sheikh S."/>
            <person name="Fu C.-J."/>
            <person name="Brown M.W."/>
            <person name="Baldauf S.L."/>
        </authorList>
    </citation>
    <scope>NUCLEOTIDE SEQUENCE [LARGE SCALE GENOMIC DNA]</scope>
    <source>
        <strain evidence="3 4">ATCC MYA-3509</strain>
    </source>
</reference>
<dbReference type="GO" id="GO:0006635">
    <property type="term" value="P:fatty acid beta-oxidation"/>
    <property type="evidence" value="ECO:0007669"/>
    <property type="project" value="TreeGrafter"/>
</dbReference>
<dbReference type="Pfam" id="PF00378">
    <property type="entry name" value="ECH_1"/>
    <property type="match status" value="1"/>
</dbReference>
<dbReference type="SUPFAM" id="SSF52096">
    <property type="entry name" value="ClpP/crotonase"/>
    <property type="match status" value="1"/>
</dbReference>
<dbReference type="InterPro" id="IPR029045">
    <property type="entry name" value="ClpP/crotonase-like_dom_sf"/>
</dbReference>
<protein>
    <submittedName>
        <fullName evidence="3">3-hydroxypropionyl-coenzyme A dehydratase</fullName>
    </submittedName>
</protein>
<dbReference type="PANTHER" id="PTHR11941:SF54">
    <property type="entry name" value="ENOYL-COA HYDRATASE, MITOCHONDRIAL"/>
    <property type="match status" value="1"/>
</dbReference>
<dbReference type="CDD" id="cd06558">
    <property type="entry name" value="crotonase-like"/>
    <property type="match status" value="1"/>
</dbReference>
<dbReference type="PROSITE" id="PS00166">
    <property type="entry name" value="ENOYL_COA_HYDRATASE"/>
    <property type="match status" value="1"/>
</dbReference>
<keyword evidence="4" id="KW-1185">Reference proteome</keyword>
<comment type="caution">
    <text evidence="3">The sequence shown here is derived from an EMBL/GenBank/DDBJ whole genome shotgun (WGS) entry which is preliminary data.</text>
</comment>
<dbReference type="Gene3D" id="3.90.226.10">
    <property type="entry name" value="2-enoyl-CoA Hydratase, Chain A, domain 1"/>
    <property type="match status" value="1"/>
</dbReference>
<dbReference type="PANTHER" id="PTHR11941">
    <property type="entry name" value="ENOYL-COA HYDRATASE-RELATED"/>
    <property type="match status" value="1"/>
</dbReference>
<dbReference type="Proteomes" id="UP001431209">
    <property type="component" value="Unassembled WGS sequence"/>
</dbReference>
<sequence>MERIQVLRGHFLVKEPTVGVETEANGWKIDFVHVESEQTPDAILVTMNSNKVNAIGDRFCHDFRNCLKRLDSYPFNIYPHLPLLIQSEPNSKNFCAGFDLVDLSKAASGGKESLLNWLRRSDDIFETLYMLPRPTVAIINGNAIAGGMVIAMCCDFRVIVQKEDKVIMSLKEIALGLPFPYKALEIIRMTTSGSTLFEATLTGREFNPQECLEYGLVNRVTSGDPIKECMDLINKRFDTKKGHQAYVSIKHALKRGFPYRDELYQDKVTRQVEDLFTSPQVISAMSNALRRNAKI</sequence>
<dbReference type="EMBL" id="JAOPGA020001439">
    <property type="protein sequence ID" value="KAL0488478.1"/>
    <property type="molecule type" value="Genomic_DNA"/>
</dbReference>
<dbReference type="InterPro" id="IPR018376">
    <property type="entry name" value="Enoyl-CoA_hyd/isom_CS"/>
</dbReference>
<evidence type="ECO:0000313" key="4">
    <source>
        <dbReference type="Proteomes" id="UP001431209"/>
    </source>
</evidence>
<evidence type="ECO:0000256" key="2">
    <source>
        <dbReference type="RuleBase" id="RU003707"/>
    </source>
</evidence>
<dbReference type="InterPro" id="IPR001753">
    <property type="entry name" value="Enoyl-CoA_hydra/iso"/>
</dbReference>
<dbReference type="AlphaFoldDB" id="A0AAW2ZF71"/>
<evidence type="ECO:0000256" key="1">
    <source>
        <dbReference type="ARBA" id="ARBA00005254"/>
    </source>
</evidence>
<gene>
    <name evidence="3" type="ORF">AKO1_015609</name>
</gene>
<dbReference type="GO" id="GO:0003824">
    <property type="term" value="F:catalytic activity"/>
    <property type="evidence" value="ECO:0007669"/>
    <property type="project" value="InterPro"/>
</dbReference>
<proteinExistence type="inferred from homology"/>
<organism evidence="3 4">
    <name type="scientific">Acrasis kona</name>
    <dbReference type="NCBI Taxonomy" id="1008807"/>
    <lineage>
        <taxon>Eukaryota</taxon>
        <taxon>Discoba</taxon>
        <taxon>Heterolobosea</taxon>
        <taxon>Tetramitia</taxon>
        <taxon>Eutetramitia</taxon>
        <taxon>Acrasidae</taxon>
        <taxon>Acrasis</taxon>
    </lineage>
</organism>
<evidence type="ECO:0000313" key="3">
    <source>
        <dbReference type="EMBL" id="KAL0488478.1"/>
    </source>
</evidence>
<name>A0AAW2ZF71_9EUKA</name>
<comment type="similarity">
    <text evidence="1 2">Belongs to the enoyl-CoA hydratase/isomerase family.</text>
</comment>
<accession>A0AAW2ZF71</accession>